<name>A0ABU0HPZ1_9HYPH</name>
<dbReference type="Proteomes" id="UP001236369">
    <property type="component" value="Unassembled WGS sequence"/>
</dbReference>
<keyword evidence="4" id="KW-0634">PQQ</keyword>
<dbReference type="RefSeq" id="WP_238247298.1">
    <property type="nucleotide sequence ID" value="NZ_BPQX01000007.1"/>
</dbReference>
<keyword evidence="5 8" id="KW-0560">Oxidoreductase</keyword>
<dbReference type="InterPro" id="IPR002372">
    <property type="entry name" value="PQQ_rpt_dom"/>
</dbReference>
<dbReference type="InterPro" id="IPR017512">
    <property type="entry name" value="PQQ_MeOH/EtOH_DH"/>
</dbReference>
<evidence type="ECO:0000256" key="1">
    <source>
        <dbReference type="ARBA" id="ARBA00001931"/>
    </source>
</evidence>
<dbReference type="GO" id="GO:0052934">
    <property type="term" value="F:alcohol dehydrogenase (cytochrome c) activity"/>
    <property type="evidence" value="ECO:0007669"/>
    <property type="project" value="UniProtKB-EC"/>
</dbReference>
<feature type="domain" description="Pyrrolo-quinoline quinone repeat" evidence="7">
    <location>
        <begin position="56"/>
        <end position="371"/>
    </location>
</feature>
<organism evidence="8 9">
    <name type="scientific">Methylobacterium persicinum</name>
    <dbReference type="NCBI Taxonomy" id="374426"/>
    <lineage>
        <taxon>Bacteria</taxon>
        <taxon>Pseudomonadati</taxon>
        <taxon>Pseudomonadota</taxon>
        <taxon>Alphaproteobacteria</taxon>
        <taxon>Hyphomicrobiales</taxon>
        <taxon>Methylobacteriaceae</taxon>
        <taxon>Methylobacterium</taxon>
    </lineage>
</organism>
<dbReference type="InterPro" id="IPR018391">
    <property type="entry name" value="PQQ_b-propeller_rpt"/>
</dbReference>
<dbReference type="Pfam" id="PF01011">
    <property type="entry name" value="PQQ"/>
    <property type="match status" value="2"/>
</dbReference>
<evidence type="ECO:0000256" key="6">
    <source>
        <dbReference type="SAM" id="SignalP"/>
    </source>
</evidence>
<dbReference type="SUPFAM" id="SSF50998">
    <property type="entry name" value="Quinoprotein alcohol dehydrogenase-like"/>
    <property type="match status" value="1"/>
</dbReference>
<dbReference type="NCBIfam" id="TIGR03075">
    <property type="entry name" value="PQQ_enz_alc_DH"/>
    <property type="match status" value="1"/>
</dbReference>
<evidence type="ECO:0000313" key="8">
    <source>
        <dbReference type="EMBL" id="MDQ0444360.1"/>
    </source>
</evidence>
<evidence type="ECO:0000256" key="4">
    <source>
        <dbReference type="ARBA" id="ARBA00022891"/>
    </source>
</evidence>
<dbReference type="EMBL" id="JAUSVV010000011">
    <property type="protein sequence ID" value="MDQ0444360.1"/>
    <property type="molecule type" value="Genomic_DNA"/>
</dbReference>
<gene>
    <name evidence="8" type="ORF">QO016_003870</name>
</gene>
<feature type="signal peptide" evidence="6">
    <location>
        <begin position="1"/>
        <end position="29"/>
    </location>
</feature>
<evidence type="ECO:0000256" key="5">
    <source>
        <dbReference type="ARBA" id="ARBA00023002"/>
    </source>
</evidence>
<sequence>MIHQGGRKTGRTMLAAFLGATALTCGALGAAKAGDAVQDYKPVSDERLANPEPENWLQYRGNYAGWGYSPLDKITPENVGRLVPAWTLSTGVMDGHQSPPIVNNGIMFISTPQAQVLAVDARDGTVLWRYQKDLPPELFQLHPTNRGVGLYGDKVYVATTDACVVALEAKTGKVAWTKCVAKWKDGYYMTLSPLVAKGKVVVGVSGGEFGIRGFITALDAETGDEKWKTFTVAGPDDPGFKTWKGDAWKTGGAPVWIQGTYDPKAELAYFGTGNGGPWMPDTRPGDNLYSTSALALDINTGAIKGYHQYHYNDAWDWDEVSAPVLIDITRNGKKIPAAIHAGRDGYLWTLERTKDGPINFVDAKPFVEQDVFSGLDPKTGRPTYHMDKVPNTGKKVSFCPSLWGGKDWPPEAYNPGTGLFYIPANTNLCADIQGVAVKNRKPGELYIGVPVEEILSSLRFKDGLDVSKPVRIGQLQAWDPNTGKQVWTHDFMDSATWGPVLTTGSGLVFAGGTSDRKFRAFDGKTGKVLWEMRLNSGTIGVPSSFAVDGVQYVAVQSGWGVDADRMLGGINSHLPEERRVRMAPQGGVVWVFKVMDQAVEKATGGKRADAAGTKASAR</sequence>
<accession>A0ABU0HPZ1</accession>
<reference evidence="8 9" key="1">
    <citation type="submission" date="2023-07" db="EMBL/GenBank/DDBJ databases">
        <title>Genomic Encyclopedia of Type Strains, Phase IV (KMG-IV): sequencing the most valuable type-strain genomes for metagenomic binning, comparative biology and taxonomic classification.</title>
        <authorList>
            <person name="Goeker M."/>
        </authorList>
    </citation>
    <scope>NUCLEOTIDE SEQUENCE [LARGE SCALE GENOMIC DNA]</scope>
    <source>
        <strain evidence="8 9">DSM 19562</strain>
    </source>
</reference>
<feature type="chain" id="PRO_5046982205" evidence="6">
    <location>
        <begin position="30"/>
        <end position="618"/>
    </location>
</feature>
<proteinExistence type="inferred from homology"/>
<feature type="domain" description="Pyrrolo-quinoline quinone repeat" evidence="7">
    <location>
        <begin position="497"/>
        <end position="553"/>
    </location>
</feature>
<dbReference type="Gene3D" id="2.140.10.10">
    <property type="entry name" value="Quinoprotein alcohol dehydrogenase-like superfamily"/>
    <property type="match status" value="1"/>
</dbReference>
<dbReference type="InterPro" id="IPR011047">
    <property type="entry name" value="Quinoprotein_ADH-like_sf"/>
</dbReference>
<evidence type="ECO:0000313" key="9">
    <source>
        <dbReference type="Proteomes" id="UP001236369"/>
    </source>
</evidence>
<dbReference type="SMART" id="SM00564">
    <property type="entry name" value="PQQ"/>
    <property type="match status" value="5"/>
</dbReference>
<keyword evidence="6" id="KW-0732">Signal</keyword>
<evidence type="ECO:0000256" key="3">
    <source>
        <dbReference type="ARBA" id="ARBA00022723"/>
    </source>
</evidence>
<keyword evidence="9" id="KW-1185">Reference proteome</keyword>
<comment type="similarity">
    <text evidence="2">Belongs to the bacterial PQQ dehydrogenase family.</text>
</comment>
<dbReference type="PANTHER" id="PTHR32303">
    <property type="entry name" value="QUINOPROTEIN ALCOHOL DEHYDROGENASE (CYTOCHROME C)"/>
    <property type="match status" value="1"/>
</dbReference>
<dbReference type="EC" id="1.1.2.8" evidence="8"/>
<dbReference type="PANTHER" id="PTHR32303:SF20">
    <property type="entry name" value="QUINOPROTEIN ETHANOL DEHYDROGENASE"/>
    <property type="match status" value="1"/>
</dbReference>
<evidence type="ECO:0000256" key="2">
    <source>
        <dbReference type="ARBA" id="ARBA00008156"/>
    </source>
</evidence>
<comment type="caution">
    <text evidence="8">The sequence shown here is derived from an EMBL/GenBank/DDBJ whole genome shotgun (WGS) entry which is preliminary data.</text>
</comment>
<keyword evidence="3" id="KW-0479">Metal-binding</keyword>
<protein>
    <submittedName>
        <fullName evidence="8">Alcohol dehydrogenase (Cytochrome c)</fullName>
        <ecNumber evidence="8">1.1.2.8</ecNumber>
    </submittedName>
</protein>
<comment type="cofactor">
    <cofactor evidence="1">
        <name>pyrroloquinoline quinone</name>
        <dbReference type="ChEBI" id="CHEBI:58442"/>
    </cofactor>
</comment>
<evidence type="ECO:0000259" key="7">
    <source>
        <dbReference type="Pfam" id="PF01011"/>
    </source>
</evidence>